<organism evidence="1 2">
    <name type="scientific">Zizania palustris</name>
    <name type="common">Northern wild rice</name>
    <dbReference type="NCBI Taxonomy" id="103762"/>
    <lineage>
        <taxon>Eukaryota</taxon>
        <taxon>Viridiplantae</taxon>
        <taxon>Streptophyta</taxon>
        <taxon>Embryophyta</taxon>
        <taxon>Tracheophyta</taxon>
        <taxon>Spermatophyta</taxon>
        <taxon>Magnoliopsida</taxon>
        <taxon>Liliopsida</taxon>
        <taxon>Poales</taxon>
        <taxon>Poaceae</taxon>
        <taxon>BOP clade</taxon>
        <taxon>Oryzoideae</taxon>
        <taxon>Oryzeae</taxon>
        <taxon>Zizaniinae</taxon>
        <taxon>Zizania</taxon>
    </lineage>
</organism>
<name>A0A8J5TCM7_ZIZPA</name>
<evidence type="ECO:0000313" key="2">
    <source>
        <dbReference type="Proteomes" id="UP000729402"/>
    </source>
</evidence>
<reference evidence="1" key="1">
    <citation type="journal article" date="2021" name="bioRxiv">
        <title>Whole Genome Assembly and Annotation of Northern Wild Rice, Zizania palustris L., Supports a Whole Genome Duplication in the Zizania Genus.</title>
        <authorList>
            <person name="Haas M."/>
            <person name="Kono T."/>
            <person name="Macchietto M."/>
            <person name="Millas R."/>
            <person name="McGilp L."/>
            <person name="Shao M."/>
            <person name="Duquette J."/>
            <person name="Hirsch C.N."/>
            <person name="Kimball J."/>
        </authorList>
    </citation>
    <scope>NUCLEOTIDE SEQUENCE</scope>
    <source>
        <tissue evidence="1">Fresh leaf tissue</tissue>
    </source>
</reference>
<proteinExistence type="predicted"/>
<reference evidence="1" key="2">
    <citation type="submission" date="2021-02" db="EMBL/GenBank/DDBJ databases">
        <authorList>
            <person name="Kimball J.A."/>
            <person name="Haas M.W."/>
            <person name="Macchietto M."/>
            <person name="Kono T."/>
            <person name="Duquette J."/>
            <person name="Shao M."/>
        </authorList>
    </citation>
    <scope>NUCLEOTIDE SEQUENCE</scope>
    <source>
        <tissue evidence="1">Fresh leaf tissue</tissue>
    </source>
</reference>
<dbReference type="EMBL" id="JAAALK010000282">
    <property type="protein sequence ID" value="KAG8078503.1"/>
    <property type="molecule type" value="Genomic_DNA"/>
</dbReference>
<gene>
    <name evidence="1" type="ORF">GUJ93_ZPchr0007g4868</name>
</gene>
<keyword evidence="2" id="KW-1185">Reference proteome</keyword>
<comment type="caution">
    <text evidence="1">The sequence shown here is derived from an EMBL/GenBank/DDBJ whole genome shotgun (WGS) entry which is preliminary data.</text>
</comment>
<protein>
    <submittedName>
        <fullName evidence="1">Uncharacterized protein</fullName>
    </submittedName>
</protein>
<evidence type="ECO:0000313" key="1">
    <source>
        <dbReference type="EMBL" id="KAG8078503.1"/>
    </source>
</evidence>
<sequence length="66" mass="7240">MFLRAGFCVVDQRKMSTVSANHKGSGCWDSSAQPVCAGMNMAQLLLSELQKVLPSDHLMLLQEICI</sequence>
<accession>A0A8J5TCM7</accession>
<dbReference type="Proteomes" id="UP000729402">
    <property type="component" value="Unassembled WGS sequence"/>
</dbReference>
<dbReference type="AlphaFoldDB" id="A0A8J5TCM7"/>